<name>A0A8J4UWU6_9MYCE</name>
<feature type="transmembrane region" description="Helical" evidence="5">
    <location>
        <begin position="672"/>
        <end position="691"/>
    </location>
</feature>
<dbReference type="InterPro" id="IPR052430">
    <property type="entry name" value="IVT-Associated"/>
</dbReference>
<dbReference type="OrthoDB" id="68611at2759"/>
<keyword evidence="3 5" id="KW-1133">Transmembrane helix</keyword>
<feature type="transmembrane region" description="Helical" evidence="5">
    <location>
        <begin position="703"/>
        <end position="725"/>
    </location>
</feature>
<evidence type="ECO:0000256" key="2">
    <source>
        <dbReference type="ARBA" id="ARBA00022692"/>
    </source>
</evidence>
<protein>
    <recommendedName>
        <fullName evidence="6">Integral membrane bound transporter domain-containing protein</fullName>
    </recommendedName>
</protein>
<evidence type="ECO:0000256" key="4">
    <source>
        <dbReference type="ARBA" id="ARBA00023136"/>
    </source>
</evidence>
<evidence type="ECO:0000313" key="8">
    <source>
        <dbReference type="Proteomes" id="UP000695562"/>
    </source>
</evidence>
<evidence type="ECO:0000256" key="1">
    <source>
        <dbReference type="ARBA" id="ARBA00004141"/>
    </source>
</evidence>
<reference evidence="7" key="1">
    <citation type="submission" date="2020-01" db="EMBL/GenBank/DDBJ databases">
        <title>Development of genomics and gene disruption for Polysphondylium violaceum indicates a role for the polyketide synthase stlB in stalk morphogenesis.</title>
        <authorList>
            <person name="Narita B."/>
            <person name="Kawabe Y."/>
            <person name="Kin K."/>
            <person name="Saito T."/>
            <person name="Gibbs R."/>
            <person name="Kuspa A."/>
            <person name="Muzny D."/>
            <person name="Queller D."/>
            <person name="Richards S."/>
            <person name="Strassman J."/>
            <person name="Sucgang R."/>
            <person name="Worley K."/>
            <person name="Schaap P."/>
        </authorList>
    </citation>
    <scope>NUCLEOTIDE SEQUENCE</scope>
    <source>
        <strain evidence="7">QSvi11</strain>
    </source>
</reference>
<feature type="transmembrane region" description="Helical" evidence="5">
    <location>
        <begin position="120"/>
        <end position="140"/>
    </location>
</feature>
<dbReference type="PANTHER" id="PTHR47804">
    <property type="entry name" value="60S RIBOSOMAL PROTEIN L19"/>
    <property type="match status" value="1"/>
</dbReference>
<gene>
    <name evidence="7" type="ORF">CYY_000774</name>
</gene>
<dbReference type="GO" id="GO:0016020">
    <property type="term" value="C:membrane"/>
    <property type="evidence" value="ECO:0007669"/>
    <property type="project" value="UniProtKB-SubCell"/>
</dbReference>
<feature type="transmembrane region" description="Helical" evidence="5">
    <location>
        <begin position="63"/>
        <end position="82"/>
    </location>
</feature>
<dbReference type="PANTHER" id="PTHR47804:SF3">
    <property type="entry name" value="PROTEIN BRE4"/>
    <property type="match status" value="1"/>
</dbReference>
<dbReference type="InterPro" id="IPR049453">
    <property type="entry name" value="Memb_transporter_dom"/>
</dbReference>
<keyword evidence="4 5" id="KW-0472">Membrane</keyword>
<feature type="transmembrane region" description="Helical" evidence="5">
    <location>
        <begin position="37"/>
        <end position="57"/>
    </location>
</feature>
<evidence type="ECO:0000313" key="7">
    <source>
        <dbReference type="EMBL" id="KAF2077896.1"/>
    </source>
</evidence>
<accession>A0A8J4UWU6</accession>
<feature type="domain" description="Integral membrane bound transporter" evidence="6">
    <location>
        <begin position="652"/>
        <end position="774"/>
    </location>
</feature>
<dbReference type="Pfam" id="PF13515">
    <property type="entry name" value="FUSC_2"/>
    <property type="match status" value="1"/>
</dbReference>
<dbReference type="AlphaFoldDB" id="A0A8J4UWU6"/>
<evidence type="ECO:0000256" key="3">
    <source>
        <dbReference type="ARBA" id="ARBA00022989"/>
    </source>
</evidence>
<keyword evidence="2 5" id="KW-0812">Transmembrane</keyword>
<feature type="transmembrane region" description="Helical" evidence="5">
    <location>
        <begin position="94"/>
        <end position="114"/>
    </location>
</feature>
<evidence type="ECO:0000259" key="6">
    <source>
        <dbReference type="Pfam" id="PF13515"/>
    </source>
</evidence>
<feature type="transmembrane region" description="Helical" evidence="5">
    <location>
        <begin position="618"/>
        <end position="640"/>
    </location>
</feature>
<dbReference type="Proteomes" id="UP000695562">
    <property type="component" value="Unassembled WGS sequence"/>
</dbReference>
<dbReference type="EMBL" id="AJWJ01000016">
    <property type="protein sequence ID" value="KAF2077896.1"/>
    <property type="molecule type" value="Genomic_DNA"/>
</dbReference>
<proteinExistence type="predicted"/>
<organism evidence="7 8">
    <name type="scientific">Polysphondylium violaceum</name>
    <dbReference type="NCBI Taxonomy" id="133409"/>
    <lineage>
        <taxon>Eukaryota</taxon>
        <taxon>Amoebozoa</taxon>
        <taxon>Evosea</taxon>
        <taxon>Eumycetozoa</taxon>
        <taxon>Dictyostelia</taxon>
        <taxon>Dictyosteliales</taxon>
        <taxon>Dictyosteliaceae</taxon>
        <taxon>Polysphondylium</taxon>
    </lineage>
</organism>
<evidence type="ECO:0000256" key="5">
    <source>
        <dbReference type="SAM" id="Phobius"/>
    </source>
</evidence>
<comment type="subcellular location">
    <subcellularLocation>
        <location evidence="1">Membrane</location>
        <topology evidence="1">Multi-pass membrane protein</topology>
    </subcellularLocation>
</comment>
<sequence length="1059" mass="124037">MVKRKKNNLNNNQLFKLVKFIYKAIFTRQSRERYHVILFYSLLVATAISLSLLGEIFTFTREFFEYTHILIYITMFTSTIISSSDSYNIIMRTGVQMVVATVIGDVAAYITLVICHNHLWTGVFMYLVFILLTCGPMLSSQNLLPFTIGKRMYLEFFLLIFFIRPKTLSPIIFLKSSLGSLCSCLAAIVACLLFNPPFSSDLYVKNCAVIMHRSHQCLKRIGRVLEAKTLHSMVVVQQQQEQESQMNDEIILSDIKKRLSQSLTNLPIFIEEKSSKLIFNREIFNIDTNSDSSDTIEDDYITYSPRSGHGNSYDTSCPIYNNENDYCKNNDDDENQEEEIIPIEINDIEKDLNLEDGDFENKRLNNILFNYKKSFKKSKDNYSLILNNLYKYQKESNGEFWKQKTVSYFKEITGFLEKNFNLIVVLANSIDKELSNSKFAFLVKIIPSLNELILLSNNIFIIMENQLSGNYFNFKSWVHNEIPPALEYSQLKIFNYFDRLETVIEQIRKQFQTIDSTFLGKNHLCGFHFLLTTITKFSRDQKILSSLIYSLCCEIYLHKIFYHPQVIFHIFIYFRNSKQFNSNNNNSNNNNQYPIELEPKFNFQEKCIYLMKYLSYRLFYRWIFTVKFAIALSILSIGFFETTKHSNFILFRNMSWFIITFIFIMTPSAGGSIFYCFMRFFGTILGVWLAYTGGVLFSLPKSSVAQAFIFVGWSFVIFFCIYFFCKSKPFNNFINFFTLSYATISFPEYSISEPLVINSLLRAFHIIIGVSIVLGVTLILPHYDFIDLETNLLNISKKTSATLKKLYGFYLETNWGYDINNQKDNLIQTPPLECNNMVNLCTTKRKCLSRCFFKKITIETFVQLRSDISQQRILLFKSRFELFFNRKRFNQLKILLEHLSNLYTILICCEFIFDSRFIGSNQFKYEIKGKLLNQITTIINQIESSSEMIQKLIESKNGKLQEPLLYRQCNKEHIKDLFKEYNTLLKKYEPNEPYLTFQMGSLIYTLEFFVIKYDKVLELIFQLSNSIKTSKNINDLFIRQSLTTPSTVATPIETGQPKQ</sequence>
<feature type="transmembrane region" description="Helical" evidence="5">
    <location>
        <begin position="763"/>
        <end position="783"/>
    </location>
</feature>
<comment type="caution">
    <text evidence="7">The sequence shown here is derived from an EMBL/GenBank/DDBJ whole genome shotgun (WGS) entry which is preliminary data.</text>
</comment>
<keyword evidence="8" id="KW-1185">Reference proteome</keyword>